<keyword evidence="2" id="KW-1185">Reference proteome</keyword>
<protein>
    <recommendedName>
        <fullName evidence="3">THAP-type domain-containing protein</fullName>
    </recommendedName>
</protein>
<dbReference type="EMBL" id="JAQQBR010001998">
    <property type="protein sequence ID" value="KAK0158056.1"/>
    <property type="molecule type" value="Genomic_DNA"/>
</dbReference>
<feature type="non-terminal residue" evidence="1">
    <location>
        <position position="140"/>
    </location>
</feature>
<evidence type="ECO:0008006" key="3">
    <source>
        <dbReference type="Google" id="ProtNLM"/>
    </source>
</evidence>
<sequence length="140" mass="16226">MRHHSSDVHGLCLQHITHYCCDDAYRDHARPVKAAHLSEVVRPCNRNVQYSGKKVKQQHVILNLGNVIQINIEKLFEISPSVTSCFIKVCIKKSRHNKNPKEWESNQHTRICSAHFINNSKSDNSHFLFQEKSKDHKMGD</sequence>
<reference evidence="1" key="1">
    <citation type="journal article" date="2023" name="bioRxiv">
        <title>Scaffold-level genome assemblies of two parasitoid biocontrol wasps reveal the parthenogenesis mechanism and an associated novel virus.</title>
        <authorList>
            <person name="Inwood S."/>
            <person name="Skelly J."/>
            <person name="Guhlin J."/>
            <person name="Harrop T."/>
            <person name="Goldson S."/>
            <person name="Dearden P."/>
        </authorList>
    </citation>
    <scope>NUCLEOTIDE SEQUENCE</scope>
    <source>
        <strain evidence="1">Lincoln</strain>
        <tissue evidence="1">Whole body</tissue>
    </source>
</reference>
<name>A0AA39EYX2_MICHY</name>
<organism evidence="1 2">
    <name type="scientific">Microctonus hyperodae</name>
    <name type="common">Parasitoid wasp</name>
    <dbReference type="NCBI Taxonomy" id="165561"/>
    <lineage>
        <taxon>Eukaryota</taxon>
        <taxon>Metazoa</taxon>
        <taxon>Ecdysozoa</taxon>
        <taxon>Arthropoda</taxon>
        <taxon>Hexapoda</taxon>
        <taxon>Insecta</taxon>
        <taxon>Pterygota</taxon>
        <taxon>Neoptera</taxon>
        <taxon>Endopterygota</taxon>
        <taxon>Hymenoptera</taxon>
        <taxon>Apocrita</taxon>
        <taxon>Ichneumonoidea</taxon>
        <taxon>Braconidae</taxon>
        <taxon>Euphorinae</taxon>
        <taxon>Microctonus</taxon>
    </lineage>
</organism>
<reference evidence="1" key="2">
    <citation type="submission" date="2023-03" db="EMBL/GenBank/DDBJ databases">
        <authorList>
            <person name="Inwood S.N."/>
            <person name="Skelly J.G."/>
            <person name="Guhlin J."/>
            <person name="Harrop T.W.R."/>
            <person name="Goldson S.G."/>
            <person name="Dearden P.K."/>
        </authorList>
    </citation>
    <scope>NUCLEOTIDE SEQUENCE</scope>
    <source>
        <strain evidence="1">Lincoln</strain>
        <tissue evidence="1">Whole body</tissue>
    </source>
</reference>
<dbReference type="AlphaFoldDB" id="A0AA39EYX2"/>
<dbReference type="Proteomes" id="UP001168972">
    <property type="component" value="Unassembled WGS sequence"/>
</dbReference>
<evidence type="ECO:0000313" key="2">
    <source>
        <dbReference type="Proteomes" id="UP001168972"/>
    </source>
</evidence>
<comment type="caution">
    <text evidence="1">The sequence shown here is derived from an EMBL/GenBank/DDBJ whole genome shotgun (WGS) entry which is preliminary data.</text>
</comment>
<gene>
    <name evidence="1" type="ORF">PV327_011192</name>
</gene>
<evidence type="ECO:0000313" key="1">
    <source>
        <dbReference type="EMBL" id="KAK0158056.1"/>
    </source>
</evidence>
<proteinExistence type="predicted"/>
<accession>A0AA39EYX2</accession>